<dbReference type="InterPro" id="IPR004447">
    <property type="entry name" value="Peptidase_S41A"/>
</dbReference>
<dbReference type="Pfam" id="PF22694">
    <property type="entry name" value="CtpB_N-like"/>
    <property type="match status" value="1"/>
</dbReference>
<dbReference type="InterPro" id="IPR041489">
    <property type="entry name" value="PDZ_6"/>
</dbReference>
<name>A0A2M8KCN9_9BACT</name>
<dbReference type="InterPro" id="IPR005151">
    <property type="entry name" value="Tail-specific_protease"/>
</dbReference>
<protein>
    <submittedName>
        <fullName evidence="8">S41 family peptidase</fullName>
    </submittedName>
</protein>
<keyword evidence="6" id="KW-0812">Transmembrane</keyword>
<dbReference type="InterPro" id="IPR055210">
    <property type="entry name" value="CtpA/B_N"/>
</dbReference>
<dbReference type="CDD" id="cd07560">
    <property type="entry name" value="Peptidase_S41_CPP"/>
    <property type="match status" value="1"/>
</dbReference>
<evidence type="ECO:0000256" key="6">
    <source>
        <dbReference type="SAM" id="Phobius"/>
    </source>
</evidence>
<comment type="caution">
    <text evidence="8">The sequence shown here is derived from an EMBL/GenBank/DDBJ whole genome shotgun (WGS) entry which is preliminary data.</text>
</comment>
<dbReference type="SMART" id="SM00228">
    <property type="entry name" value="PDZ"/>
    <property type="match status" value="1"/>
</dbReference>
<dbReference type="InterPro" id="IPR036034">
    <property type="entry name" value="PDZ_sf"/>
</dbReference>
<evidence type="ECO:0000256" key="1">
    <source>
        <dbReference type="ARBA" id="ARBA00009179"/>
    </source>
</evidence>
<evidence type="ECO:0000256" key="2">
    <source>
        <dbReference type="ARBA" id="ARBA00022670"/>
    </source>
</evidence>
<dbReference type="Gene3D" id="2.30.42.10">
    <property type="match status" value="1"/>
</dbReference>
<dbReference type="Pfam" id="PF17820">
    <property type="entry name" value="PDZ_6"/>
    <property type="match status" value="1"/>
</dbReference>
<dbReference type="PROSITE" id="PS50106">
    <property type="entry name" value="PDZ"/>
    <property type="match status" value="1"/>
</dbReference>
<keyword evidence="6" id="KW-1133">Transmembrane helix</keyword>
<dbReference type="Pfam" id="PF03572">
    <property type="entry name" value="Peptidase_S41"/>
    <property type="match status" value="1"/>
</dbReference>
<dbReference type="GO" id="GO:0008236">
    <property type="term" value="F:serine-type peptidase activity"/>
    <property type="evidence" value="ECO:0007669"/>
    <property type="project" value="UniProtKB-KW"/>
</dbReference>
<keyword evidence="6" id="KW-0472">Membrane</keyword>
<feature type="transmembrane region" description="Helical" evidence="6">
    <location>
        <begin position="7"/>
        <end position="27"/>
    </location>
</feature>
<dbReference type="Gene3D" id="3.30.750.44">
    <property type="match status" value="1"/>
</dbReference>
<dbReference type="PANTHER" id="PTHR32060">
    <property type="entry name" value="TAIL-SPECIFIC PROTEASE"/>
    <property type="match status" value="1"/>
</dbReference>
<dbReference type="FunFam" id="2.30.42.10:FF:000063">
    <property type="entry name" value="Peptidase, S41 family"/>
    <property type="match status" value="1"/>
</dbReference>
<dbReference type="SUPFAM" id="SSF52096">
    <property type="entry name" value="ClpP/crotonase"/>
    <property type="match status" value="1"/>
</dbReference>
<dbReference type="SMART" id="SM00245">
    <property type="entry name" value="TSPc"/>
    <property type="match status" value="1"/>
</dbReference>
<accession>A0A2M8KCN9</accession>
<evidence type="ECO:0000256" key="4">
    <source>
        <dbReference type="ARBA" id="ARBA00022825"/>
    </source>
</evidence>
<gene>
    <name evidence="8" type="ORF">COU82_00705</name>
</gene>
<dbReference type="Gene3D" id="3.90.226.10">
    <property type="entry name" value="2-enoyl-CoA Hydratase, Chain A, domain 1"/>
    <property type="match status" value="1"/>
</dbReference>
<evidence type="ECO:0000313" key="9">
    <source>
        <dbReference type="Proteomes" id="UP000231648"/>
    </source>
</evidence>
<dbReference type="CDD" id="cd06782">
    <property type="entry name" value="cpPDZ_CPP-like"/>
    <property type="match status" value="1"/>
</dbReference>
<sequence>MRINKKYIYIPLAVVVIALVFGAGFFVGKKSVPQSALHDRIFFNKELGKPEVVDFSLFWEALSKLEDEYVDANKIDYQQMLYGAISGMTESLGDDYTVFMKPEKTDSFIQSVSGNDSFEGVGMELGLKSKVLTVVAPIEGTPAYNAGIKAGDKILKIDDKSTEGMQVEEAVNLIRGEKGTQVKLSIIRKNLDQPKEFIVTRDVIQVPVIRWEMEEGNIAYIKIYQFASNLPSKFEDVVSEILKNNASRIVIDLRNNPGGYLEVANEIASWFLPKGAVVVREEFRDGESNEYKSKGYKHLQNFPVTILVNGGSASASEILAGALRDQKGVKLIGEKTFGKGSVQTLEEFSDGSSLKITVAKWFTPNGTSIADEGLKPDIEVELTQEDIDNDRDSQLDKAMEVIKSL</sequence>
<reference evidence="9" key="1">
    <citation type="submission" date="2017-09" db="EMBL/GenBank/DDBJ databases">
        <title>Depth-based differentiation of microbial function through sediment-hosted aquifers and enrichment of novel symbionts in the deep terrestrial subsurface.</title>
        <authorList>
            <person name="Probst A.J."/>
            <person name="Ladd B."/>
            <person name="Jarett J.K."/>
            <person name="Geller-Mcgrath D.E."/>
            <person name="Sieber C.M.K."/>
            <person name="Emerson J.B."/>
            <person name="Anantharaman K."/>
            <person name="Thomas B.C."/>
            <person name="Malmstrom R."/>
            <person name="Stieglmeier M."/>
            <person name="Klingl A."/>
            <person name="Woyke T."/>
            <person name="Ryan C.M."/>
            <person name="Banfield J.F."/>
        </authorList>
    </citation>
    <scope>NUCLEOTIDE SEQUENCE [LARGE SCALE GENOMIC DNA]</scope>
</reference>
<evidence type="ECO:0000259" key="7">
    <source>
        <dbReference type="PROSITE" id="PS50106"/>
    </source>
</evidence>
<dbReference type="GO" id="GO:0030288">
    <property type="term" value="C:outer membrane-bounded periplasmic space"/>
    <property type="evidence" value="ECO:0007669"/>
    <property type="project" value="TreeGrafter"/>
</dbReference>
<proteinExistence type="inferred from homology"/>
<keyword evidence="3 5" id="KW-0378">Hydrolase</keyword>
<dbReference type="SUPFAM" id="SSF50156">
    <property type="entry name" value="PDZ domain-like"/>
    <property type="match status" value="1"/>
</dbReference>
<dbReference type="EMBL" id="PFDX01000009">
    <property type="protein sequence ID" value="PJE57664.1"/>
    <property type="molecule type" value="Genomic_DNA"/>
</dbReference>
<keyword evidence="2 5" id="KW-0645">Protease</keyword>
<dbReference type="InterPro" id="IPR001478">
    <property type="entry name" value="PDZ"/>
</dbReference>
<dbReference type="AlphaFoldDB" id="A0A2M8KCN9"/>
<dbReference type="GO" id="GO:0007165">
    <property type="term" value="P:signal transduction"/>
    <property type="evidence" value="ECO:0007669"/>
    <property type="project" value="TreeGrafter"/>
</dbReference>
<organism evidence="8 9">
    <name type="scientific">Candidatus Portnoybacteria bacterium CG10_big_fil_rev_8_21_14_0_10_38_18</name>
    <dbReference type="NCBI Taxonomy" id="1974813"/>
    <lineage>
        <taxon>Bacteria</taxon>
        <taxon>Candidatus Portnoyibacteriota</taxon>
    </lineage>
</organism>
<evidence type="ECO:0000313" key="8">
    <source>
        <dbReference type="EMBL" id="PJE57664.1"/>
    </source>
</evidence>
<dbReference type="GO" id="GO:0004175">
    <property type="term" value="F:endopeptidase activity"/>
    <property type="evidence" value="ECO:0007669"/>
    <property type="project" value="TreeGrafter"/>
</dbReference>
<evidence type="ECO:0000256" key="5">
    <source>
        <dbReference type="RuleBase" id="RU004404"/>
    </source>
</evidence>
<keyword evidence="4 5" id="KW-0720">Serine protease</keyword>
<comment type="similarity">
    <text evidence="1 5">Belongs to the peptidase S41A family.</text>
</comment>
<feature type="domain" description="PDZ" evidence="7">
    <location>
        <begin position="111"/>
        <end position="175"/>
    </location>
</feature>
<dbReference type="Proteomes" id="UP000231648">
    <property type="component" value="Unassembled WGS sequence"/>
</dbReference>
<dbReference type="GO" id="GO:0006508">
    <property type="term" value="P:proteolysis"/>
    <property type="evidence" value="ECO:0007669"/>
    <property type="project" value="UniProtKB-KW"/>
</dbReference>
<dbReference type="InterPro" id="IPR029045">
    <property type="entry name" value="ClpP/crotonase-like_dom_sf"/>
</dbReference>
<dbReference type="PANTHER" id="PTHR32060:SF30">
    <property type="entry name" value="CARBOXY-TERMINAL PROCESSING PROTEASE CTPA"/>
    <property type="match status" value="1"/>
</dbReference>
<evidence type="ECO:0000256" key="3">
    <source>
        <dbReference type="ARBA" id="ARBA00022801"/>
    </source>
</evidence>
<dbReference type="NCBIfam" id="TIGR00225">
    <property type="entry name" value="prc"/>
    <property type="match status" value="1"/>
</dbReference>